<proteinExistence type="inferred from homology"/>
<evidence type="ECO:0000256" key="7">
    <source>
        <dbReference type="ARBA" id="ARBA00045743"/>
    </source>
</evidence>
<dbReference type="CDD" id="cd09019">
    <property type="entry name" value="galactose_mutarotase_like"/>
    <property type="match status" value="1"/>
</dbReference>
<evidence type="ECO:0000256" key="4">
    <source>
        <dbReference type="ARBA" id="ARBA00006206"/>
    </source>
</evidence>
<evidence type="ECO:0000256" key="5">
    <source>
        <dbReference type="ARBA" id="ARBA00023235"/>
    </source>
</evidence>
<evidence type="ECO:0000256" key="2">
    <source>
        <dbReference type="ARBA" id="ARBA00004947"/>
    </source>
</evidence>
<comment type="similarity">
    <text evidence="4 8">Belongs to the aldose epimerase family.</text>
</comment>
<dbReference type="InterPro" id="IPR015443">
    <property type="entry name" value="Aldose_1-epimerase"/>
</dbReference>
<reference evidence="11" key="2">
    <citation type="submission" date="2016-06" db="UniProtKB">
        <authorList>
            <consortium name="WormBaseParasite"/>
        </authorList>
    </citation>
    <scope>IDENTIFICATION</scope>
</reference>
<keyword evidence="6 8" id="KW-0119">Carbohydrate metabolism</keyword>
<dbReference type="EMBL" id="KZ269984">
    <property type="protein sequence ID" value="OZC10699.1"/>
    <property type="molecule type" value="Genomic_DNA"/>
</dbReference>
<dbReference type="GO" id="GO:0033499">
    <property type="term" value="P:galactose catabolic process via UDP-galactose, Leloir pathway"/>
    <property type="evidence" value="ECO:0007669"/>
    <property type="project" value="TreeGrafter"/>
</dbReference>
<dbReference type="GO" id="GO:0030246">
    <property type="term" value="F:carbohydrate binding"/>
    <property type="evidence" value="ECO:0007669"/>
    <property type="project" value="InterPro"/>
</dbReference>
<name>A0A183I1X5_9BILA</name>
<evidence type="ECO:0000256" key="8">
    <source>
        <dbReference type="PIRNR" id="PIRNR005096"/>
    </source>
</evidence>
<comment type="catalytic activity">
    <reaction evidence="8">
        <text>alpha-D-glucose = beta-D-glucose</text>
        <dbReference type="Rhea" id="RHEA:10264"/>
        <dbReference type="ChEBI" id="CHEBI:15903"/>
        <dbReference type="ChEBI" id="CHEBI:17925"/>
        <dbReference type="EC" id="5.1.3.3"/>
    </reaction>
</comment>
<dbReference type="UniPathway" id="UPA00242"/>
<dbReference type="GO" id="GO:0004034">
    <property type="term" value="F:aldose 1-epimerase activity"/>
    <property type="evidence" value="ECO:0007669"/>
    <property type="project" value="UniProtKB-EC"/>
</dbReference>
<evidence type="ECO:0000256" key="6">
    <source>
        <dbReference type="ARBA" id="ARBA00023277"/>
    </source>
</evidence>
<gene>
    <name evidence="9" type="ORF">X798_02121</name>
</gene>
<dbReference type="InterPro" id="IPR008183">
    <property type="entry name" value="Aldose_1/G6P_1-epimerase"/>
</dbReference>
<dbReference type="Gene3D" id="2.70.98.10">
    <property type="match status" value="1"/>
</dbReference>
<dbReference type="Proteomes" id="UP000242913">
    <property type="component" value="Unassembled WGS sequence"/>
</dbReference>
<dbReference type="InterPro" id="IPR011013">
    <property type="entry name" value="Gal_mutarotase_sf_dom"/>
</dbReference>
<keyword evidence="5 8" id="KW-0413">Isomerase</keyword>
<dbReference type="SUPFAM" id="SSF74650">
    <property type="entry name" value="Galactose mutarotase-like"/>
    <property type="match status" value="1"/>
</dbReference>
<dbReference type="UniPathway" id="UPA00214"/>
<sequence length="335" mass="37458">MQRLITIEQFGITKTDEERVVKISLTNNNGMKIELLNYGAILMSALVPDRNDILRDIVLGFQSLKEYESDIHSIGAVIGRVAGHISNGKFAVDSREYELGLNAPPHHINGGARGSLSKKLWNYELLDEGNGVCFTCISHDGEGGYPGQVHLEVTYILTNENEVVIDYRASTDKSTILNIANNAYFNLDGEGMPSLNNHIIQLYTPNYLPTDENGFSTDLMEANGNQLDYNHDFCFKMDELNMSKKLRPIASVASALNGIRMTVSTTYPCVHVNLGSWLNRLNGKANHVYDRHSAFTLQCRGLSDAVNQPHFPSIILRSDELYQHLNVYQFGLDDE</sequence>
<protein>
    <recommendedName>
        <fullName evidence="8">Aldose 1-epimerase</fullName>
        <ecNumber evidence="8">5.1.3.3</ecNumber>
    </recommendedName>
</protein>
<evidence type="ECO:0000313" key="11">
    <source>
        <dbReference type="WBParaSite" id="OFLC_0001373801-mRNA-1"/>
    </source>
</evidence>
<dbReference type="OrthoDB" id="274691at2759"/>
<dbReference type="PANTHER" id="PTHR10091:SF0">
    <property type="entry name" value="GALACTOSE MUTAROTASE"/>
    <property type="match status" value="1"/>
</dbReference>
<dbReference type="Pfam" id="PF01263">
    <property type="entry name" value="Aldose_epim"/>
    <property type="match status" value="1"/>
</dbReference>
<reference evidence="9 10" key="1">
    <citation type="submission" date="2015-12" db="EMBL/GenBank/DDBJ databases">
        <title>Draft genome of the nematode, Onchocerca flexuosa.</title>
        <authorList>
            <person name="Mitreva M."/>
        </authorList>
    </citation>
    <scope>NUCLEOTIDE SEQUENCE [LARGE SCALE GENOMIC DNA]</scope>
    <source>
        <strain evidence="9">Red Deer</strain>
    </source>
</reference>
<keyword evidence="10" id="KW-1185">Reference proteome</keyword>
<dbReference type="PANTHER" id="PTHR10091">
    <property type="entry name" value="ALDOSE-1-EPIMERASE"/>
    <property type="match status" value="1"/>
</dbReference>
<dbReference type="GO" id="GO:0006006">
    <property type="term" value="P:glucose metabolic process"/>
    <property type="evidence" value="ECO:0007669"/>
    <property type="project" value="TreeGrafter"/>
</dbReference>
<dbReference type="PIRSF" id="PIRSF005096">
    <property type="entry name" value="GALM"/>
    <property type="match status" value="1"/>
</dbReference>
<comment type="catalytic activity">
    <reaction evidence="1">
        <text>alpha-D-galactose = beta-D-galactose</text>
        <dbReference type="Rhea" id="RHEA:28675"/>
        <dbReference type="ChEBI" id="CHEBI:27667"/>
        <dbReference type="ChEBI" id="CHEBI:28061"/>
        <dbReference type="EC" id="5.1.3.3"/>
    </reaction>
    <physiologicalReaction direction="right-to-left" evidence="1">
        <dbReference type="Rhea" id="RHEA:28677"/>
    </physiologicalReaction>
</comment>
<evidence type="ECO:0000313" key="9">
    <source>
        <dbReference type="EMBL" id="OZC10699.1"/>
    </source>
</evidence>
<dbReference type="InterPro" id="IPR014718">
    <property type="entry name" value="GH-type_carb-bd"/>
</dbReference>
<evidence type="ECO:0000313" key="10">
    <source>
        <dbReference type="Proteomes" id="UP000242913"/>
    </source>
</evidence>
<accession>A0A183I1X5</accession>
<dbReference type="EC" id="5.1.3.3" evidence="8"/>
<comment type="pathway">
    <text evidence="3 8">Carbohydrate metabolism; hexose metabolism.</text>
</comment>
<evidence type="ECO:0000256" key="1">
    <source>
        <dbReference type="ARBA" id="ARBA00001712"/>
    </source>
</evidence>
<comment type="pathway">
    <text evidence="2">Carbohydrate metabolism; galactose metabolism.</text>
</comment>
<comment type="function">
    <text evidence="7">Mutarotase that catalyzes the interconversion of beta-D-galactose and alpha-D-galactose during galactose metabolism. Beta-D-galactose is metabolized in the liver into glucose 1-phosphate, the primary metabolic fuel, by the action of four enzymes that constitute the Leloir pathway: GALM, GALK1 (galactokinase), GALT (galactose-1-phosphate uridylyltransferase) and GALE (UDP-galactose-4'-epimerase). Involved in the maintenance of the equilibrium between the beta- and alpha-anomers of galactose, therefore ensuring a sufficient supply of the alpha-anomer for GALK1. Also active on D-glucose although shows a preference for galactose over glucose.</text>
</comment>
<organism evidence="11">
    <name type="scientific">Onchocerca flexuosa</name>
    <dbReference type="NCBI Taxonomy" id="387005"/>
    <lineage>
        <taxon>Eukaryota</taxon>
        <taxon>Metazoa</taxon>
        <taxon>Ecdysozoa</taxon>
        <taxon>Nematoda</taxon>
        <taxon>Chromadorea</taxon>
        <taxon>Rhabditida</taxon>
        <taxon>Spirurina</taxon>
        <taxon>Spiruromorpha</taxon>
        <taxon>Filarioidea</taxon>
        <taxon>Onchocercidae</taxon>
        <taxon>Onchocerca</taxon>
    </lineage>
</organism>
<dbReference type="WBParaSite" id="OFLC_0001373801-mRNA-1">
    <property type="protein sequence ID" value="OFLC_0001373801-mRNA-1"/>
    <property type="gene ID" value="OFLC_0001373801"/>
</dbReference>
<evidence type="ECO:0000256" key="3">
    <source>
        <dbReference type="ARBA" id="ARBA00005028"/>
    </source>
</evidence>
<dbReference type="STRING" id="387005.A0A183I1X5"/>
<dbReference type="InterPro" id="IPR047215">
    <property type="entry name" value="Galactose_mutarotase-like"/>
</dbReference>
<dbReference type="AlphaFoldDB" id="A0A183I1X5"/>